<keyword evidence="2" id="KW-1185">Reference proteome</keyword>
<evidence type="ECO:0000313" key="1">
    <source>
        <dbReference type="EMBL" id="KAJ1204931.1"/>
    </source>
</evidence>
<proteinExistence type="predicted"/>
<reference evidence="1" key="1">
    <citation type="journal article" date="2022" name="bioRxiv">
        <title>Sequencing and chromosome-scale assembly of the giantPleurodeles waltlgenome.</title>
        <authorList>
            <person name="Brown T."/>
            <person name="Elewa A."/>
            <person name="Iarovenko S."/>
            <person name="Subramanian E."/>
            <person name="Araus A.J."/>
            <person name="Petzold A."/>
            <person name="Susuki M."/>
            <person name="Suzuki K.-i.T."/>
            <person name="Hayashi T."/>
            <person name="Toyoda A."/>
            <person name="Oliveira C."/>
            <person name="Osipova E."/>
            <person name="Leigh N.D."/>
            <person name="Simon A."/>
            <person name="Yun M.H."/>
        </authorList>
    </citation>
    <scope>NUCLEOTIDE SEQUENCE</scope>
    <source>
        <strain evidence="1">20211129_DDA</strain>
        <tissue evidence="1">Liver</tissue>
    </source>
</reference>
<organism evidence="1 2">
    <name type="scientific">Pleurodeles waltl</name>
    <name type="common">Iberian ribbed newt</name>
    <dbReference type="NCBI Taxonomy" id="8319"/>
    <lineage>
        <taxon>Eukaryota</taxon>
        <taxon>Metazoa</taxon>
        <taxon>Chordata</taxon>
        <taxon>Craniata</taxon>
        <taxon>Vertebrata</taxon>
        <taxon>Euteleostomi</taxon>
        <taxon>Amphibia</taxon>
        <taxon>Batrachia</taxon>
        <taxon>Caudata</taxon>
        <taxon>Salamandroidea</taxon>
        <taxon>Salamandridae</taxon>
        <taxon>Pleurodelinae</taxon>
        <taxon>Pleurodeles</taxon>
    </lineage>
</organism>
<evidence type="ECO:0000313" key="2">
    <source>
        <dbReference type="Proteomes" id="UP001066276"/>
    </source>
</evidence>
<accession>A0AAV7VWP2</accession>
<dbReference type="AlphaFoldDB" id="A0AAV7VWP2"/>
<dbReference type="EMBL" id="JANPWB010000002">
    <property type="protein sequence ID" value="KAJ1204931.1"/>
    <property type="molecule type" value="Genomic_DNA"/>
</dbReference>
<protein>
    <submittedName>
        <fullName evidence="1">Uncharacterized protein</fullName>
    </submittedName>
</protein>
<sequence>MCGTQAASRIGQIVSLVLQHPRGVKRLGLPREHEPARPRAQPQFCLQKSCPTSTADRWAGVCRSLSITMILLSEEVVA</sequence>
<gene>
    <name evidence="1" type="ORF">NDU88_000366</name>
</gene>
<comment type="caution">
    <text evidence="1">The sequence shown here is derived from an EMBL/GenBank/DDBJ whole genome shotgun (WGS) entry which is preliminary data.</text>
</comment>
<name>A0AAV7VWP2_PLEWA</name>
<dbReference type="Proteomes" id="UP001066276">
    <property type="component" value="Chromosome 1_2"/>
</dbReference>